<gene>
    <name evidence="2" type="ORF">ENJ12_09805</name>
</gene>
<feature type="domain" description="EAL" evidence="1">
    <location>
        <begin position="31"/>
        <end position="283"/>
    </location>
</feature>
<accession>A0A831RXM6</accession>
<dbReference type="GO" id="GO:0071111">
    <property type="term" value="F:cyclic-guanylate-specific phosphodiesterase activity"/>
    <property type="evidence" value="ECO:0007669"/>
    <property type="project" value="InterPro"/>
</dbReference>
<dbReference type="InterPro" id="IPR025991">
    <property type="entry name" value="Chemoreceptor_zinc-bind_dom"/>
</dbReference>
<organism evidence="2">
    <name type="scientific">Thiolapillus brandeum</name>
    <dbReference type="NCBI Taxonomy" id="1076588"/>
    <lineage>
        <taxon>Bacteria</taxon>
        <taxon>Pseudomonadati</taxon>
        <taxon>Pseudomonadota</taxon>
        <taxon>Gammaproteobacteria</taxon>
        <taxon>Chromatiales</taxon>
        <taxon>Sedimenticolaceae</taxon>
        <taxon>Thiolapillus</taxon>
    </lineage>
</organism>
<dbReference type="Pfam" id="PF13682">
    <property type="entry name" value="CZB"/>
    <property type="match status" value="1"/>
</dbReference>
<dbReference type="CDD" id="cd01948">
    <property type="entry name" value="EAL"/>
    <property type="match status" value="1"/>
</dbReference>
<dbReference type="PROSITE" id="PS50883">
    <property type="entry name" value="EAL"/>
    <property type="match status" value="1"/>
</dbReference>
<proteinExistence type="predicted"/>
<comment type="caution">
    <text evidence="2">The sequence shown here is derived from an EMBL/GenBank/DDBJ whole genome shotgun (WGS) entry which is preliminary data.</text>
</comment>
<dbReference type="AlphaFoldDB" id="A0A831RXM6"/>
<dbReference type="PANTHER" id="PTHR33121:SF70">
    <property type="entry name" value="SIGNALING PROTEIN YKOW"/>
    <property type="match status" value="1"/>
</dbReference>
<dbReference type="SMART" id="SM00052">
    <property type="entry name" value="EAL"/>
    <property type="match status" value="1"/>
</dbReference>
<name>A0A831RXM6_9GAMM</name>
<reference evidence="2" key="1">
    <citation type="journal article" date="2020" name="mSystems">
        <title>Genome- and Community-Level Interaction Insights into Carbon Utilization and Element Cycling Functions of Hydrothermarchaeota in Hydrothermal Sediment.</title>
        <authorList>
            <person name="Zhou Z."/>
            <person name="Liu Y."/>
            <person name="Xu W."/>
            <person name="Pan J."/>
            <person name="Luo Z.H."/>
            <person name="Li M."/>
        </authorList>
    </citation>
    <scope>NUCLEOTIDE SEQUENCE [LARGE SCALE GENOMIC DNA]</scope>
    <source>
        <strain evidence="2">HyVt-458</strain>
    </source>
</reference>
<evidence type="ECO:0000259" key="1">
    <source>
        <dbReference type="PROSITE" id="PS50883"/>
    </source>
</evidence>
<dbReference type="Proteomes" id="UP000886339">
    <property type="component" value="Unassembled WGS sequence"/>
</dbReference>
<dbReference type="Gene3D" id="1.20.120.30">
    <property type="entry name" value="Aspartate receptor, ligand-binding domain"/>
    <property type="match status" value="1"/>
</dbReference>
<protein>
    <submittedName>
        <fullName evidence="2">EAL domain-containing protein</fullName>
    </submittedName>
</protein>
<dbReference type="Pfam" id="PF00563">
    <property type="entry name" value="EAL"/>
    <property type="match status" value="1"/>
</dbReference>
<dbReference type="PANTHER" id="PTHR33121">
    <property type="entry name" value="CYCLIC DI-GMP PHOSPHODIESTERASE PDEF"/>
    <property type="match status" value="1"/>
</dbReference>
<dbReference type="EMBL" id="DRLF01000335">
    <property type="protein sequence ID" value="HEC07137.1"/>
    <property type="molecule type" value="Genomic_DNA"/>
</dbReference>
<dbReference type="Gene3D" id="3.20.20.450">
    <property type="entry name" value="EAL domain"/>
    <property type="match status" value="1"/>
</dbReference>
<evidence type="ECO:0000313" key="2">
    <source>
        <dbReference type="EMBL" id="HEC07137.1"/>
    </source>
</evidence>
<dbReference type="InterPro" id="IPR035919">
    <property type="entry name" value="EAL_sf"/>
</dbReference>
<dbReference type="InterPro" id="IPR050706">
    <property type="entry name" value="Cyclic-di-GMP_PDE-like"/>
</dbReference>
<sequence length="424" mass="47842">MQGQEIEARPGLWLPTGTMQGVCMSARPVEQKVTLQDLKRAIDNKEFELHYQPKVSMVTGEITGAEALIRWRKNDGTLVPPMDFIPLAEESDFIREITRYVFGRLVVDCAVISAVNSSLAVSFNASGKDFHDEKLTEIIVEAVNSRLIDAAKLEIEVTETVLVDEGCARKCLDQLAEIGIPIAMDDFGTGHSGLVELSKWPFSILKIDQKFIRGLNESAKDREILQASIRMAHQLNMDVVAEGIEDEETYRVLQEYGCRTGQGYWISKPLPFLEFILFLKQYKNLPAMPIGLLYMAQLDHIQWRKTLIDTALFLHGSGENRELKNLRGSPELQHTACKLGLWYYDAGRVFSDVESYRQLEQPHMELHAIGKDLLQAARDHCSMTELAALIQQLSEKSLQVLEVLQALENSLHVDQYSVPEPLAE</sequence>
<dbReference type="InterPro" id="IPR001633">
    <property type="entry name" value="EAL_dom"/>
</dbReference>
<dbReference type="SUPFAM" id="SSF141868">
    <property type="entry name" value="EAL domain-like"/>
    <property type="match status" value="1"/>
</dbReference>